<sequence length="41" mass="4898">MNLKCFSNKNQIFILLCKMGDKICIIQIDIFSKKDAWKEYL</sequence>
<reference evidence="1 2" key="1">
    <citation type="submission" date="2009-01" db="EMBL/GenBank/DDBJ databases">
        <authorList>
            <person name="Qin X."/>
            <person name="Bachman B."/>
            <person name="Battles P."/>
            <person name="Bell A."/>
            <person name="Bess C."/>
            <person name="Bickham C."/>
            <person name="Chaboub L."/>
            <person name="Chen D."/>
            <person name="Coyle M."/>
            <person name="Deiros D.R."/>
            <person name="Dinh H."/>
            <person name="Forbes L."/>
            <person name="Fowler G."/>
            <person name="Francisco L."/>
            <person name="Fu Q."/>
            <person name="Gubbala S."/>
            <person name="Hale W."/>
            <person name="Han Y."/>
            <person name="Hemphill L."/>
            <person name="Highlander S.K."/>
            <person name="Hirani K."/>
            <person name="Hogues M."/>
            <person name="Jackson L."/>
            <person name="Jakkamsetti A."/>
            <person name="Javaid M."/>
            <person name="Jiang H."/>
            <person name="Korchina V."/>
            <person name="Kovar C."/>
            <person name="Lara F."/>
            <person name="Lee S."/>
            <person name="Mata R."/>
            <person name="Mathew T."/>
            <person name="Moen C."/>
            <person name="Morales K."/>
            <person name="Munidasa M."/>
            <person name="Nazareth L."/>
            <person name="Ngo R."/>
            <person name="Nguyen L."/>
            <person name="Okwuonu G."/>
            <person name="Ongeri F."/>
            <person name="Patil S."/>
            <person name="Petrosino J."/>
            <person name="Pham C."/>
            <person name="Pham P."/>
            <person name="Pu L.-L."/>
            <person name="Puazo M."/>
            <person name="Raj R."/>
            <person name="Reid J."/>
            <person name="Rouhana J."/>
            <person name="Saada N."/>
            <person name="Shang Y."/>
            <person name="Simmons D."/>
            <person name="Thornton R."/>
            <person name="Warren J."/>
            <person name="Weissenberger G."/>
            <person name="Zhang J."/>
            <person name="Zhang L."/>
            <person name="Zhou C."/>
            <person name="Zhu D."/>
            <person name="Muzny D."/>
            <person name="Worley K."/>
            <person name="Gibbs R."/>
        </authorList>
    </citation>
    <scope>NUCLEOTIDE SEQUENCE [LARGE SCALE GENOMIC DNA]</scope>
    <source>
        <strain evidence="1 2">CF48-3A</strain>
    </source>
</reference>
<proteinExistence type="predicted"/>
<evidence type="ECO:0000313" key="1">
    <source>
        <dbReference type="EMBL" id="EEI66394.1"/>
    </source>
</evidence>
<name>A0A8D9S722_LIMRT</name>
<organism evidence="1 2">
    <name type="scientific">Limosilactobacillus reuteri CF48-3A</name>
    <dbReference type="NCBI Taxonomy" id="525341"/>
    <lineage>
        <taxon>Bacteria</taxon>
        <taxon>Bacillati</taxon>
        <taxon>Bacillota</taxon>
        <taxon>Bacilli</taxon>
        <taxon>Lactobacillales</taxon>
        <taxon>Lactobacillaceae</taxon>
        <taxon>Limosilactobacillus</taxon>
    </lineage>
</organism>
<dbReference type="AlphaFoldDB" id="A0A8D9S722"/>
<gene>
    <name evidence="1" type="ORF">HMPREF0534_0280</name>
</gene>
<accession>A0A8D9S722</accession>
<comment type="caution">
    <text evidence="1">The sequence shown here is derived from an EMBL/GenBank/DDBJ whole genome shotgun (WGS) entry which is preliminary data.</text>
</comment>
<evidence type="ECO:0000313" key="2">
    <source>
        <dbReference type="Proteomes" id="UP000003419"/>
    </source>
</evidence>
<protein>
    <submittedName>
        <fullName evidence="1">Uncharacterized protein</fullName>
    </submittedName>
</protein>
<dbReference type="Proteomes" id="UP000003419">
    <property type="component" value="Unassembled WGS sequence"/>
</dbReference>
<dbReference type="EMBL" id="ACHG01000025">
    <property type="protein sequence ID" value="EEI66394.1"/>
    <property type="molecule type" value="Genomic_DNA"/>
</dbReference>